<name>A0A9D4G3P4_DREPO</name>
<keyword evidence="2" id="KW-1185">Reference proteome</keyword>
<proteinExistence type="predicted"/>
<dbReference type="AlphaFoldDB" id="A0A9D4G3P4"/>
<dbReference type="Proteomes" id="UP000828390">
    <property type="component" value="Unassembled WGS sequence"/>
</dbReference>
<accession>A0A9D4G3P4</accession>
<dbReference type="EMBL" id="JAIWYP010000006">
    <property type="protein sequence ID" value="KAH3806987.1"/>
    <property type="molecule type" value="Genomic_DNA"/>
</dbReference>
<evidence type="ECO:0000313" key="1">
    <source>
        <dbReference type="EMBL" id="KAH3806987.1"/>
    </source>
</evidence>
<protein>
    <submittedName>
        <fullName evidence="1">Uncharacterized protein</fullName>
    </submittedName>
</protein>
<comment type="caution">
    <text evidence="1">The sequence shown here is derived from an EMBL/GenBank/DDBJ whole genome shotgun (WGS) entry which is preliminary data.</text>
</comment>
<reference evidence="1" key="1">
    <citation type="journal article" date="2019" name="bioRxiv">
        <title>The Genome of the Zebra Mussel, Dreissena polymorpha: A Resource for Invasive Species Research.</title>
        <authorList>
            <person name="McCartney M.A."/>
            <person name="Auch B."/>
            <person name="Kono T."/>
            <person name="Mallez S."/>
            <person name="Zhang Y."/>
            <person name="Obille A."/>
            <person name="Becker A."/>
            <person name="Abrahante J.E."/>
            <person name="Garbe J."/>
            <person name="Badalamenti J.P."/>
            <person name="Herman A."/>
            <person name="Mangelson H."/>
            <person name="Liachko I."/>
            <person name="Sullivan S."/>
            <person name="Sone E.D."/>
            <person name="Koren S."/>
            <person name="Silverstein K.A.T."/>
            <person name="Beckman K.B."/>
            <person name="Gohl D.M."/>
        </authorList>
    </citation>
    <scope>NUCLEOTIDE SEQUENCE</scope>
    <source>
        <strain evidence="1">Duluth1</strain>
        <tissue evidence="1">Whole animal</tissue>
    </source>
</reference>
<sequence length="76" mass="8594">MTAEGPVVVTMRTGVGRPRVKVTVAMDCVHIPYQRQKIVDAIRLSQNKQDYLYKVVRPYLSDTNKDATCPCPETQL</sequence>
<gene>
    <name evidence="1" type="ORF">DPMN_135318</name>
</gene>
<reference evidence="1" key="2">
    <citation type="submission" date="2020-11" db="EMBL/GenBank/DDBJ databases">
        <authorList>
            <person name="McCartney M.A."/>
            <person name="Auch B."/>
            <person name="Kono T."/>
            <person name="Mallez S."/>
            <person name="Becker A."/>
            <person name="Gohl D.M."/>
            <person name="Silverstein K.A.T."/>
            <person name="Koren S."/>
            <person name="Bechman K.B."/>
            <person name="Herman A."/>
            <person name="Abrahante J.E."/>
            <person name="Garbe J."/>
        </authorList>
    </citation>
    <scope>NUCLEOTIDE SEQUENCE</scope>
    <source>
        <strain evidence="1">Duluth1</strain>
        <tissue evidence="1">Whole animal</tissue>
    </source>
</reference>
<organism evidence="1 2">
    <name type="scientific">Dreissena polymorpha</name>
    <name type="common">Zebra mussel</name>
    <name type="synonym">Mytilus polymorpha</name>
    <dbReference type="NCBI Taxonomy" id="45954"/>
    <lineage>
        <taxon>Eukaryota</taxon>
        <taxon>Metazoa</taxon>
        <taxon>Spiralia</taxon>
        <taxon>Lophotrochozoa</taxon>
        <taxon>Mollusca</taxon>
        <taxon>Bivalvia</taxon>
        <taxon>Autobranchia</taxon>
        <taxon>Heteroconchia</taxon>
        <taxon>Euheterodonta</taxon>
        <taxon>Imparidentia</taxon>
        <taxon>Neoheterodontei</taxon>
        <taxon>Myida</taxon>
        <taxon>Dreissenoidea</taxon>
        <taxon>Dreissenidae</taxon>
        <taxon>Dreissena</taxon>
    </lineage>
</organism>
<evidence type="ECO:0000313" key="2">
    <source>
        <dbReference type="Proteomes" id="UP000828390"/>
    </source>
</evidence>